<organism evidence="14 15">
    <name type="scientific">Oncorhynchus kisutch</name>
    <name type="common">Coho salmon</name>
    <name type="synonym">Salmo kisutch</name>
    <dbReference type="NCBI Taxonomy" id="8019"/>
    <lineage>
        <taxon>Eukaryota</taxon>
        <taxon>Metazoa</taxon>
        <taxon>Chordata</taxon>
        <taxon>Craniata</taxon>
        <taxon>Vertebrata</taxon>
        <taxon>Euteleostomi</taxon>
        <taxon>Actinopterygii</taxon>
        <taxon>Neopterygii</taxon>
        <taxon>Teleostei</taxon>
        <taxon>Protacanthopterygii</taxon>
        <taxon>Salmoniformes</taxon>
        <taxon>Salmonidae</taxon>
        <taxon>Salmoninae</taxon>
        <taxon>Oncorhynchus</taxon>
    </lineage>
</organism>
<protein>
    <recommendedName>
        <fullName evidence="4">ADP-ribosylhydrolase ARH3</fullName>
        <ecNumber evidence="2">3.2.1.143</ecNumber>
    </recommendedName>
    <alternativeName>
        <fullName evidence="5">ADP-ribose glycohydrolase ARH3</fullName>
    </alternativeName>
    <alternativeName>
        <fullName evidence="6">ADP-ribosylhydrolase 3</fullName>
    </alternativeName>
    <alternativeName>
        <fullName evidence="9">O-acetyl-ADP-ribose deacetylase ARH3</fullName>
    </alternativeName>
    <alternativeName>
        <fullName evidence="10">Poly(ADP-ribose) glycohydrolase ARH3</fullName>
    </alternativeName>
    <alternativeName>
        <fullName evidence="8">[Protein ADP-ribosylarginine] hydrolase-like protein 2</fullName>
    </alternativeName>
    <alternativeName>
        <fullName evidence="7">[Protein ADP-ribosylserine] hydrolase</fullName>
    </alternativeName>
</protein>
<dbReference type="Ensembl" id="ENSOKIT00005038326.1">
    <property type="protein sequence ID" value="ENSOKIP00005036275.1"/>
    <property type="gene ID" value="ENSOKIG00005015514.1"/>
</dbReference>
<feature type="binding site" evidence="12">
    <location>
        <position position="64"/>
    </location>
    <ligand>
        <name>Mg(2+)</name>
        <dbReference type="ChEBI" id="CHEBI:18420"/>
        <label>1</label>
    </ligand>
</feature>
<comment type="catalytic activity">
    <reaction evidence="11">
        <text>alpha-NAD(+) + H2O = ADP-D-ribose + nicotinamide + H(+)</text>
        <dbReference type="Rhea" id="RHEA:68792"/>
        <dbReference type="ChEBI" id="CHEBI:15377"/>
        <dbReference type="ChEBI" id="CHEBI:15378"/>
        <dbReference type="ChEBI" id="CHEBI:17154"/>
        <dbReference type="ChEBI" id="CHEBI:57967"/>
        <dbReference type="ChEBI" id="CHEBI:77017"/>
    </reaction>
</comment>
<feature type="transmembrane region" description="Helical" evidence="13">
    <location>
        <begin position="12"/>
        <end position="30"/>
    </location>
</feature>
<dbReference type="GO" id="GO:0005739">
    <property type="term" value="C:mitochondrion"/>
    <property type="evidence" value="ECO:0007669"/>
    <property type="project" value="TreeGrafter"/>
</dbReference>
<feature type="transmembrane region" description="Helical" evidence="13">
    <location>
        <begin position="147"/>
        <end position="169"/>
    </location>
</feature>
<dbReference type="Proteomes" id="UP000694557">
    <property type="component" value="Unassembled WGS sequence"/>
</dbReference>
<keyword evidence="3" id="KW-0378">Hydrolase</keyword>
<evidence type="ECO:0000256" key="12">
    <source>
        <dbReference type="PIRSR" id="PIRSR605502-1"/>
    </source>
</evidence>
<feature type="binding site" evidence="12">
    <location>
        <position position="306"/>
    </location>
    <ligand>
        <name>Mg(2+)</name>
        <dbReference type="ChEBI" id="CHEBI:18420"/>
        <label>1</label>
    </ligand>
</feature>
<feature type="transmembrane region" description="Helical" evidence="13">
    <location>
        <begin position="42"/>
        <end position="59"/>
    </location>
</feature>
<evidence type="ECO:0000256" key="10">
    <source>
        <dbReference type="ARBA" id="ARBA00043193"/>
    </source>
</evidence>
<evidence type="ECO:0000256" key="1">
    <source>
        <dbReference type="ARBA" id="ARBA00010702"/>
    </source>
</evidence>
<gene>
    <name evidence="14" type="primary">ADPRS</name>
</gene>
<evidence type="ECO:0000256" key="8">
    <source>
        <dbReference type="ARBA" id="ARBA00042850"/>
    </source>
</evidence>
<comment type="cofactor">
    <cofactor evidence="12">
        <name>Mg(2+)</name>
        <dbReference type="ChEBI" id="CHEBI:18420"/>
    </cofactor>
    <text evidence="12">Binds 2 magnesium ions per subunit.</text>
</comment>
<dbReference type="Pfam" id="PF03747">
    <property type="entry name" value="ADP_ribosyl_GH"/>
    <property type="match status" value="1"/>
</dbReference>
<evidence type="ECO:0000256" key="2">
    <source>
        <dbReference type="ARBA" id="ARBA00012255"/>
    </source>
</evidence>
<keyword evidence="12" id="KW-0460">Magnesium</keyword>
<evidence type="ECO:0000256" key="3">
    <source>
        <dbReference type="ARBA" id="ARBA00022801"/>
    </source>
</evidence>
<dbReference type="AlphaFoldDB" id="A0A8C7G120"/>
<evidence type="ECO:0000313" key="15">
    <source>
        <dbReference type="Proteomes" id="UP000694557"/>
    </source>
</evidence>
<dbReference type="GO" id="GO:0046872">
    <property type="term" value="F:metal ion binding"/>
    <property type="evidence" value="ECO:0007669"/>
    <property type="project" value="UniProtKB-KW"/>
</dbReference>
<feature type="binding site" evidence="12">
    <location>
        <position position="63"/>
    </location>
    <ligand>
        <name>Mg(2+)</name>
        <dbReference type="ChEBI" id="CHEBI:18420"/>
        <label>1</label>
    </ligand>
</feature>
<evidence type="ECO:0000256" key="11">
    <source>
        <dbReference type="ARBA" id="ARBA00049015"/>
    </source>
</evidence>
<reference evidence="14" key="1">
    <citation type="submission" date="2025-08" db="UniProtKB">
        <authorList>
            <consortium name="Ensembl"/>
        </authorList>
    </citation>
    <scope>IDENTIFICATION</scope>
</reference>
<dbReference type="InterPro" id="IPR036705">
    <property type="entry name" value="Ribosyl_crysJ1_sf"/>
</dbReference>
<evidence type="ECO:0000256" key="6">
    <source>
        <dbReference type="ARBA" id="ARBA00042471"/>
    </source>
</evidence>
<dbReference type="PANTHER" id="PTHR16222:SF24">
    <property type="entry name" value="ADP-RIBOSYLHYDROLASE ARH3"/>
    <property type="match status" value="1"/>
</dbReference>
<comment type="similarity">
    <text evidence="1">Belongs to the ADP-ribosylglycohydrolase family.</text>
</comment>
<dbReference type="GO" id="GO:0005634">
    <property type="term" value="C:nucleus"/>
    <property type="evidence" value="ECO:0007669"/>
    <property type="project" value="TreeGrafter"/>
</dbReference>
<reference evidence="14" key="2">
    <citation type="submission" date="2025-09" db="UniProtKB">
        <authorList>
            <consortium name="Ensembl"/>
        </authorList>
    </citation>
    <scope>IDENTIFICATION</scope>
</reference>
<keyword evidence="13" id="KW-0812">Transmembrane</keyword>
<feature type="binding site" evidence="12">
    <location>
        <position position="305"/>
    </location>
    <ligand>
        <name>Mg(2+)</name>
        <dbReference type="ChEBI" id="CHEBI:18420"/>
        <label>2</label>
    </ligand>
</feature>
<evidence type="ECO:0000256" key="5">
    <source>
        <dbReference type="ARBA" id="ARBA00042398"/>
    </source>
</evidence>
<dbReference type="GeneTree" id="ENSGT00390000015369"/>
<evidence type="ECO:0000256" key="9">
    <source>
        <dbReference type="ARBA" id="ARBA00043187"/>
    </source>
</evidence>
<evidence type="ECO:0000256" key="4">
    <source>
        <dbReference type="ARBA" id="ARBA00041057"/>
    </source>
</evidence>
<dbReference type="PANTHER" id="PTHR16222">
    <property type="entry name" value="ADP-RIBOSYLGLYCOHYDROLASE"/>
    <property type="match status" value="1"/>
</dbReference>
<sequence>MAVMEVRSVGAGGPASLSWFSGALVAVLLGDCVAQYHTPITTYSHVVIISSLWFPLRYFTLRDDTAMTRCLVQSLLTRAGFDWAGFDEQDMAISVLNTAILQGRGTYGAGVIQVLRKLESPYLNDLPARTGSVQWSWLIWEWWCNEVSGSISTAVLLYILSLFLSLSFCSRYSRLGATLTHSCSLCYNGAVLQALTVHLRLQGLWNCHISLLTNSFYRWRRWKEKILNEPEFPFCYRLHRVKDMMERNSVSIEEVISDLGNSIAALHSVPTAMFCVLHCLEPQDGLPNRYVGLERTIWPWGRGTDTIACMPGAIAGSRYGIYTIPKSSRGAVKGGPGPVEVKYPHKIHHHILQ</sequence>
<evidence type="ECO:0000313" key="14">
    <source>
        <dbReference type="Ensembl" id="ENSOKIP00005036275.1"/>
    </source>
</evidence>
<dbReference type="EC" id="3.2.1.143" evidence="2"/>
<evidence type="ECO:0000256" key="7">
    <source>
        <dbReference type="ARBA" id="ARBA00042722"/>
    </source>
</evidence>
<proteinExistence type="inferred from homology"/>
<name>A0A8C7G120_ONCKI</name>
<keyword evidence="12" id="KW-0479">Metal-binding</keyword>
<dbReference type="SUPFAM" id="SSF101478">
    <property type="entry name" value="ADP-ribosylglycohydrolase"/>
    <property type="match status" value="1"/>
</dbReference>
<keyword evidence="15" id="KW-1185">Reference proteome</keyword>
<dbReference type="GO" id="GO:0004649">
    <property type="term" value="F:poly(ADP-ribose) glycohydrolase activity"/>
    <property type="evidence" value="ECO:0007669"/>
    <property type="project" value="UniProtKB-EC"/>
</dbReference>
<keyword evidence="13" id="KW-0472">Membrane</keyword>
<dbReference type="InterPro" id="IPR005502">
    <property type="entry name" value="Ribosyl_crysJ1"/>
</dbReference>
<accession>A0A8C7G120</accession>
<keyword evidence="13" id="KW-1133">Transmembrane helix</keyword>
<dbReference type="InterPro" id="IPR050792">
    <property type="entry name" value="ADP-ribosylglycohydrolase"/>
</dbReference>
<dbReference type="Gene3D" id="1.10.4080.10">
    <property type="entry name" value="ADP-ribosylation/Crystallin J1"/>
    <property type="match status" value="1"/>
</dbReference>
<evidence type="ECO:0000256" key="13">
    <source>
        <dbReference type="SAM" id="Phobius"/>
    </source>
</evidence>